<name>A0ACC7MD78_9BURK</name>
<sequence>MSSVINTNVASLNAQRNLSTSQSSLNTSIQRLSSGLRINSAKDDAAGLAISDRMNSQIRGMNQATRNANDGVSMAQTAEGALSSSGDMLQRIRELAVQSSNSSNSASDRKALQTEVTQLTSELNRIAGTTEFNGTKLLDGSMGTANFQVGANANQLISMTGSNFTTSTYGDNRLANDAPKPTADGLYTGGALTVNGFQGSKDVTINDNDSSKAVAASINAKSGDTGVTASAQTNAMLGVAQDKAYTIKLNSDNSTDAVTISFSTGKAGSGGKLSADDAASAISAFNAQTAKTGVTASYDATNSAIKLTNANGENIKLDNESTTGNTVDVANYKVDGTADTANKMTIDNAGTSVVQGQITLDSEQSFSIKDASSLSLDSAGAAGSSKLNSVANIDVSTFDGAQLAIKIADAALSSVNNQRAQLGALQSRFGSAISNLQSSTENLSASRSRIVDTDFASETANMTRGQILQQAGTSMLAQANSLPNGVLSLLRG</sequence>
<gene>
    <name evidence="1" type="ORF">QPK29_017725</name>
</gene>
<proteinExistence type="predicted"/>
<keyword evidence="1" id="KW-0282">Flagellum</keyword>
<keyword evidence="2" id="KW-1185">Reference proteome</keyword>
<evidence type="ECO:0000313" key="2">
    <source>
        <dbReference type="Proteomes" id="UP001168096"/>
    </source>
</evidence>
<keyword evidence="1" id="KW-0966">Cell projection</keyword>
<organism evidence="1 2">
    <name type="scientific">Massilia orientalis</name>
    <dbReference type="NCBI Taxonomy" id="3050128"/>
    <lineage>
        <taxon>Bacteria</taxon>
        <taxon>Pseudomonadati</taxon>
        <taxon>Pseudomonadota</taxon>
        <taxon>Betaproteobacteria</taxon>
        <taxon>Burkholderiales</taxon>
        <taxon>Oxalobacteraceae</taxon>
        <taxon>Telluria group</taxon>
        <taxon>Massilia</taxon>
    </lineage>
</organism>
<reference evidence="1" key="1">
    <citation type="submission" date="2024-11" db="EMBL/GenBank/DDBJ databases">
        <title>Description of Massilia orientalis sp. nov., isolated from rhizosphere soil of Ageratina adenophora.</title>
        <authorList>
            <person name="Wang Y."/>
        </authorList>
    </citation>
    <scope>NUCLEOTIDE SEQUENCE</scope>
    <source>
        <strain evidence="1">YIM B02787</strain>
    </source>
</reference>
<accession>A0ACC7MD78</accession>
<evidence type="ECO:0000313" key="1">
    <source>
        <dbReference type="EMBL" id="MFJ1469554.1"/>
    </source>
</evidence>
<dbReference type="EMBL" id="JASNRB020000010">
    <property type="protein sequence ID" value="MFJ1469554.1"/>
    <property type="molecule type" value="Genomic_DNA"/>
</dbReference>
<comment type="caution">
    <text evidence="1">The sequence shown here is derived from an EMBL/GenBank/DDBJ whole genome shotgun (WGS) entry which is preliminary data.</text>
</comment>
<protein>
    <submittedName>
        <fullName evidence="1">Flagellin</fullName>
    </submittedName>
</protein>
<dbReference type="Proteomes" id="UP001168096">
    <property type="component" value="Unassembled WGS sequence"/>
</dbReference>
<keyword evidence="1" id="KW-0969">Cilium</keyword>